<accession>A0A1E4RJ10</accession>
<name>A0A1E4RJ10_9ASCO</name>
<dbReference type="EMBL" id="KV454541">
    <property type="protein sequence ID" value="ODV67249.1"/>
    <property type="molecule type" value="Genomic_DNA"/>
</dbReference>
<dbReference type="GeneID" id="30996831"/>
<gene>
    <name evidence="2" type="ORF">HYPBUDRAFT_157340</name>
</gene>
<proteinExistence type="predicted"/>
<protein>
    <submittedName>
        <fullName evidence="2">Uncharacterized protein</fullName>
    </submittedName>
</protein>
<dbReference type="Proteomes" id="UP000095085">
    <property type="component" value="Unassembled WGS sequence"/>
</dbReference>
<evidence type="ECO:0000256" key="1">
    <source>
        <dbReference type="SAM" id="MobiDB-lite"/>
    </source>
</evidence>
<feature type="region of interest" description="Disordered" evidence="1">
    <location>
        <begin position="1"/>
        <end position="51"/>
    </location>
</feature>
<dbReference type="RefSeq" id="XP_020076316.1">
    <property type="nucleotide sequence ID" value="XM_020222282.1"/>
</dbReference>
<evidence type="ECO:0000313" key="3">
    <source>
        <dbReference type="Proteomes" id="UP000095085"/>
    </source>
</evidence>
<dbReference type="AlphaFoldDB" id="A0A1E4RJ10"/>
<evidence type="ECO:0000313" key="2">
    <source>
        <dbReference type="EMBL" id="ODV67249.1"/>
    </source>
</evidence>
<feature type="compositionally biased region" description="Polar residues" evidence="1">
    <location>
        <begin position="8"/>
        <end position="28"/>
    </location>
</feature>
<dbReference type="OrthoDB" id="4082971at2759"/>
<reference evidence="3" key="1">
    <citation type="submission" date="2016-05" db="EMBL/GenBank/DDBJ databases">
        <title>Comparative genomics of biotechnologically important yeasts.</title>
        <authorList>
            <consortium name="DOE Joint Genome Institute"/>
            <person name="Riley R."/>
            <person name="Haridas S."/>
            <person name="Wolfe K.H."/>
            <person name="Lopes M.R."/>
            <person name="Hittinger C.T."/>
            <person name="Goker M."/>
            <person name="Salamov A."/>
            <person name="Wisecaver J."/>
            <person name="Long T.M."/>
            <person name="Aerts A.L."/>
            <person name="Barry K."/>
            <person name="Choi C."/>
            <person name="Clum A."/>
            <person name="Coughlan A.Y."/>
            <person name="Deshpande S."/>
            <person name="Douglass A.P."/>
            <person name="Hanson S.J."/>
            <person name="Klenk H.-P."/>
            <person name="Labutti K."/>
            <person name="Lapidus A."/>
            <person name="Lindquist E."/>
            <person name="Lipzen A."/>
            <person name="Meier-Kolthoff J.P."/>
            <person name="Ohm R.A."/>
            <person name="Otillar R.P."/>
            <person name="Pangilinan J."/>
            <person name="Peng Y."/>
            <person name="Rokas A."/>
            <person name="Rosa C.A."/>
            <person name="Scheuner C."/>
            <person name="Sibirny A.A."/>
            <person name="Slot J.C."/>
            <person name="Stielow J.B."/>
            <person name="Sun H."/>
            <person name="Kurtzman C.P."/>
            <person name="Blackwell M."/>
            <person name="Grigoriev I.V."/>
            <person name="Jeffries T.W."/>
        </authorList>
    </citation>
    <scope>NUCLEOTIDE SEQUENCE [LARGE SCALE GENOMIC DNA]</scope>
    <source>
        <strain evidence="3">NRRL Y-1933</strain>
    </source>
</reference>
<organism evidence="2 3">
    <name type="scientific">Hyphopichia burtonii NRRL Y-1933</name>
    <dbReference type="NCBI Taxonomy" id="984485"/>
    <lineage>
        <taxon>Eukaryota</taxon>
        <taxon>Fungi</taxon>
        <taxon>Dikarya</taxon>
        <taxon>Ascomycota</taxon>
        <taxon>Saccharomycotina</taxon>
        <taxon>Pichiomycetes</taxon>
        <taxon>Debaryomycetaceae</taxon>
        <taxon>Hyphopichia</taxon>
    </lineage>
</organism>
<sequence>MDSELIINDSSILSKEQSNIEPECQSLQPEPLTKPQGKVLKKKARKGQSEEEYLEQKTQFYQEGPRINTENWLYDENILKNLDSNKKPDRAQMILACEKAYFQRDYEKCLELVQLAESIFEVEPQDVACDKPETKAAKKKIKHHVVELMHIKESCLKKLQS</sequence>
<keyword evidence="3" id="KW-1185">Reference proteome</keyword>